<keyword evidence="3" id="KW-1185">Reference proteome</keyword>
<dbReference type="RefSeq" id="WP_012567197.1">
    <property type="nucleotide sequence ID" value="NC_011420.2"/>
</dbReference>
<dbReference type="InterPro" id="IPR044862">
    <property type="entry name" value="Pro_4_hyd_alph_FE2OG_OXY"/>
</dbReference>
<dbReference type="Pfam" id="PF13640">
    <property type="entry name" value="2OG-FeII_Oxy_3"/>
    <property type="match status" value="1"/>
</dbReference>
<dbReference type="AlphaFoldDB" id="B6INZ2"/>
<dbReference type="Proteomes" id="UP000001591">
    <property type="component" value="Chromosome"/>
</dbReference>
<evidence type="ECO:0000259" key="1">
    <source>
        <dbReference type="Pfam" id="PF13640"/>
    </source>
</evidence>
<dbReference type="STRING" id="414684.RC1_2019"/>
<dbReference type="KEGG" id="rce:RC1_2019"/>
<evidence type="ECO:0000313" key="3">
    <source>
        <dbReference type="Proteomes" id="UP000001591"/>
    </source>
</evidence>
<gene>
    <name evidence="2" type="ordered locus">RC1_2019</name>
</gene>
<dbReference type="eggNOG" id="COG3751">
    <property type="taxonomic scope" value="Bacteria"/>
</dbReference>
<dbReference type="HOGENOM" id="CLU_085337_0_0_5"/>
<dbReference type="Gene3D" id="2.60.120.620">
    <property type="entry name" value="q2cbj1_9rhob like domain"/>
    <property type="match status" value="1"/>
</dbReference>
<feature type="domain" description="Prolyl 4-hydroxylase alpha subunit Fe(2+) 2OG dioxygenase" evidence="1">
    <location>
        <begin position="136"/>
        <end position="213"/>
    </location>
</feature>
<organism evidence="2 3">
    <name type="scientific">Rhodospirillum centenum (strain ATCC 51521 / SW)</name>
    <dbReference type="NCBI Taxonomy" id="414684"/>
    <lineage>
        <taxon>Bacteria</taxon>
        <taxon>Pseudomonadati</taxon>
        <taxon>Pseudomonadota</taxon>
        <taxon>Alphaproteobacteria</taxon>
        <taxon>Rhodospirillales</taxon>
        <taxon>Rhodospirillaceae</taxon>
        <taxon>Rhodospirillum</taxon>
    </lineage>
</organism>
<sequence>MREPTTPLPTAPLPTAALPTALQKNLPAGTAAGGLIDLERFRATPLSPDPYDHLIVPGFIRADARDAVNRDFPEITRPGSFPASELRFGAVFARLLAEIQGPEMTRAFAEKFDLDLSGRPTMVTVRGRARAKDGRIHTDSDSKIITVLIYMNPSWESPDGRLRLLRSPDRLDDAAVEVPPEEGTLLAFRNGPTAWHGHSSFVGQRRVIQLNWVTDAGVVRREQFRHSVTARLKRLNPFR</sequence>
<protein>
    <recommendedName>
        <fullName evidence="1">Prolyl 4-hydroxylase alpha subunit Fe(2+) 2OG dioxygenase domain-containing protein</fullName>
    </recommendedName>
</protein>
<accession>B6INZ2</accession>
<evidence type="ECO:0000313" key="2">
    <source>
        <dbReference type="EMBL" id="ACI99412.1"/>
    </source>
</evidence>
<proteinExistence type="predicted"/>
<dbReference type="OrthoDB" id="8578235at2"/>
<dbReference type="EMBL" id="CP000613">
    <property type="protein sequence ID" value="ACI99412.1"/>
    <property type="molecule type" value="Genomic_DNA"/>
</dbReference>
<reference evidence="2 3" key="1">
    <citation type="journal article" date="2010" name="BMC Genomics">
        <title>Metabolic flexibility revealed in the genome of the cyst-forming alpha-1 proteobacterium Rhodospirillum centenum.</title>
        <authorList>
            <person name="Lu Y.K."/>
            <person name="Marden J."/>
            <person name="Han M."/>
            <person name="Swingley W.D."/>
            <person name="Mastrian S.D."/>
            <person name="Chowdhury S.R."/>
            <person name="Hao J."/>
            <person name="Helmy T."/>
            <person name="Kim S."/>
            <person name="Kurdoglu A.A."/>
            <person name="Matthies H.J."/>
            <person name="Rollo D."/>
            <person name="Stothard P."/>
            <person name="Blankenship R.E."/>
            <person name="Bauer C.E."/>
            <person name="Touchman J.W."/>
        </authorList>
    </citation>
    <scope>NUCLEOTIDE SEQUENCE [LARGE SCALE GENOMIC DNA]</scope>
    <source>
        <strain evidence="3">ATCC 51521 / SW</strain>
    </source>
</reference>
<name>B6INZ2_RHOCS</name>